<evidence type="ECO:0000256" key="2">
    <source>
        <dbReference type="ARBA" id="ARBA00022692"/>
    </source>
</evidence>
<feature type="compositionally biased region" description="Gly residues" evidence="5">
    <location>
        <begin position="24"/>
        <end position="35"/>
    </location>
</feature>
<keyword evidence="2 6" id="KW-0812">Transmembrane</keyword>
<proteinExistence type="predicted"/>
<evidence type="ECO:0000313" key="8">
    <source>
        <dbReference type="Proteomes" id="UP001139485"/>
    </source>
</evidence>
<evidence type="ECO:0000256" key="6">
    <source>
        <dbReference type="SAM" id="Phobius"/>
    </source>
</evidence>
<feature type="transmembrane region" description="Helical" evidence="6">
    <location>
        <begin position="349"/>
        <end position="368"/>
    </location>
</feature>
<accession>A0A9X2IFI2</accession>
<evidence type="ECO:0000256" key="4">
    <source>
        <dbReference type="ARBA" id="ARBA00023136"/>
    </source>
</evidence>
<dbReference type="PANTHER" id="PTHR33514:SF15">
    <property type="entry name" value="COBALT TRANSPORT PROTEIN"/>
    <property type="match status" value="1"/>
</dbReference>
<feature type="transmembrane region" description="Helical" evidence="6">
    <location>
        <begin position="314"/>
        <end position="337"/>
    </location>
</feature>
<dbReference type="Pfam" id="PF02361">
    <property type="entry name" value="CbiQ"/>
    <property type="match status" value="1"/>
</dbReference>
<feature type="transmembrane region" description="Helical" evidence="6">
    <location>
        <begin position="291"/>
        <end position="308"/>
    </location>
</feature>
<gene>
    <name evidence="7" type="ORF">M8330_05515</name>
</gene>
<feature type="region of interest" description="Disordered" evidence="5">
    <location>
        <begin position="1"/>
        <end position="43"/>
    </location>
</feature>
<dbReference type="PANTHER" id="PTHR33514">
    <property type="entry name" value="PROTEIN ABCI12, CHLOROPLASTIC"/>
    <property type="match status" value="1"/>
</dbReference>
<comment type="subcellular location">
    <subcellularLocation>
        <location evidence="1">Membrane</location>
        <topology evidence="1">Multi-pass membrane protein</topology>
    </subcellularLocation>
</comment>
<evidence type="ECO:0000256" key="1">
    <source>
        <dbReference type="ARBA" id="ARBA00004141"/>
    </source>
</evidence>
<dbReference type="InterPro" id="IPR003339">
    <property type="entry name" value="ABC/ECF_trnsptr_transmembrane"/>
</dbReference>
<dbReference type="CDD" id="cd16914">
    <property type="entry name" value="EcfT"/>
    <property type="match status" value="1"/>
</dbReference>
<organism evidence="7 8">
    <name type="scientific">Nocardioides bruguierae</name>
    <dbReference type="NCBI Taxonomy" id="2945102"/>
    <lineage>
        <taxon>Bacteria</taxon>
        <taxon>Bacillati</taxon>
        <taxon>Actinomycetota</taxon>
        <taxon>Actinomycetes</taxon>
        <taxon>Propionibacteriales</taxon>
        <taxon>Nocardioidaceae</taxon>
        <taxon>Nocardioides</taxon>
    </lineage>
</organism>
<dbReference type="RefSeq" id="WP_250826509.1">
    <property type="nucleotide sequence ID" value="NZ_JAMOIL010000005.1"/>
</dbReference>
<sequence length="416" mass="42579">MTSTQDRSSAPGTPDAVPAAPTGRAGGEVQGGPGGPTSAAARARTGAGRRLLARARAARLPRDLHPVAWWVWALGLATAASLTTNPFALLLLVGSAALVVSARHGDQPWSRSFRFYLALGAAIVALRVTFRVLLGGAYATGPVLLDLPSIPLPGFAAGIALLGPVTTSTVLSGLYDGLRLAAIVIAVGAANALANPKRLLRSVPAALYEVGTALVVAVTVLPQLAESVQRVRAAQSLRSGPSGRVRGLRRLLVPVLEDALERSLAMAASMDARGYGRTAGADARSRRRTGALMLTGLVGVCVGVYAVLDQTAPRVLALPMLGVGLLAAVLGLRAAGARVPRTRYRPDRWRWPEVVVALGGLAVGVLAWHTSTHQVALAYPGTDALPGLAPGALVVCVVAVLTGLVAPPPPVTGDDA</sequence>
<protein>
    <submittedName>
        <fullName evidence="7">Energy-coupling factor transporter transmembrane protein EcfT</fullName>
    </submittedName>
</protein>
<keyword evidence="4 6" id="KW-0472">Membrane</keyword>
<evidence type="ECO:0000313" key="7">
    <source>
        <dbReference type="EMBL" id="MCM0619750.1"/>
    </source>
</evidence>
<feature type="compositionally biased region" description="Polar residues" evidence="5">
    <location>
        <begin position="1"/>
        <end position="11"/>
    </location>
</feature>
<keyword evidence="8" id="KW-1185">Reference proteome</keyword>
<evidence type="ECO:0000256" key="5">
    <source>
        <dbReference type="SAM" id="MobiDB-lite"/>
    </source>
</evidence>
<evidence type="ECO:0000256" key="3">
    <source>
        <dbReference type="ARBA" id="ARBA00022989"/>
    </source>
</evidence>
<feature type="transmembrane region" description="Helical" evidence="6">
    <location>
        <begin position="113"/>
        <end position="130"/>
    </location>
</feature>
<feature type="transmembrane region" description="Helical" evidence="6">
    <location>
        <begin position="388"/>
        <end position="406"/>
    </location>
</feature>
<dbReference type="Proteomes" id="UP001139485">
    <property type="component" value="Unassembled WGS sequence"/>
</dbReference>
<dbReference type="EMBL" id="JAMOIL010000005">
    <property type="protein sequence ID" value="MCM0619750.1"/>
    <property type="molecule type" value="Genomic_DNA"/>
</dbReference>
<dbReference type="GO" id="GO:0005886">
    <property type="term" value="C:plasma membrane"/>
    <property type="evidence" value="ECO:0007669"/>
    <property type="project" value="UniProtKB-ARBA"/>
</dbReference>
<name>A0A9X2IFI2_9ACTN</name>
<dbReference type="AlphaFoldDB" id="A0A9X2IFI2"/>
<feature type="transmembrane region" description="Helical" evidence="6">
    <location>
        <begin position="69"/>
        <end position="101"/>
    </location>
</feature>
<comment type="caution">
    <text evidence="7">The sequence shown here is derived from an EMBL/GenBank/DDBJ whole genome shotgun (WGS) entry which is preliminary data.</text>
</comment>
<keyword evidence="3 6" id="KW-1133">Transmembrane helix</keyword>
<feature type="transmembrane region" description="Helical" evidence="6">
    <location>
        <begin position="150"/>
        <end position="171"/>
    </location>
</feature>
<reference evidence="7" key="1">
    <citation type="submission" date="2022-05" db="EMBL/GenBank/DDBJ databases">
        <authorList>
            <person name="Tuo L."/>
        </authorList>
    </citation>
    <scope>NUCLEOTIDE SEQUENCE</scope>
    <source>
        <strain evidence="7">BSK12Z-4</strain>
    </source>
</reference>